<feature type="region of interest" description="Disordered" evidence="1">
    <location>
        <begin position="1600"/>
        <end position="1635"/>
    </location>
</feature>
<dbReference type="Pfam" id="PF00078">
    <property type="entry name" value="RVT_1"/>
    <property type="match status" value="1"/>
</dbReference>
<organism evidence="4">
    <name type="scientific">Tanacetum cinerariifolium</name>
    <name type="common">Dalmatian daisy</name>
    <name type="synonym">Chrysanthemum cinerariifolium</name>
    <dbReference type="NCBI Taxonomy" id="118510"/>
    <lineage>
        <taxon>Eukaryota</taxon>
        <taxon>Viridiplantae</taxon>
        <taxon>Streptophyta</taxon>
        <taxon>Embryophyta</taxon>
        <taxon>Tracheophyta</taxon>
        <taxon>Spermatophyta</taxon>
        <taxon>Magnoliopsida</taxon>
        <taxon>eudicotyledons</taxon>
        <taxon>Gunneridae</taxon>
        <taxon>Pentapetalae</taxon>
        <taxon>asterids</taxon>
        <taxon>campanulids</taxon>
        <taxon>Asterales</taxon>
        <taxon>Asteraceae</taxon>
        <taxon>Asteroideae</taxon>
        <taxon>Anthemideae</taxon>
        <taxon>Anthemidinae</taxon>
        <taxon>Tanacetum</taxon>
    </lineage>
</organism>
<evidence type="ECO:0000313" key="4">
    <source>
        <dbReference type="EMBL" id="GEV71796.1"/>
    </source>
</evidence>
<dbReference type="InterPro" id="IPR057670">
    <property type="entry name" value="SH3_retrovirus"/>
</dbReference>
<dbReference type="InterPro" id="IPR013103">
    <property type="entry name" value="RVT_2"/>
</dbReference>
<protein>
    <submittedName>
        <fullName evidence="4">Ribonuclease H-like domain-containing protein</fullName>
    </submittedName>
</protein>
<keyword evidence="2" id="KW-0472">Membrane</keyword>
<sequence length="1920" mass="220740">MYDGAKTRVRTSIGSIEFFPVDVGLHQGSTISPCLFALILDELSRGIQEDIPWCLIFADDIVLVSESAKEYLRCDFGIGEIAQNEEVDIRVGDKILQPKESFRYLGSMLHKSRRIDKEGGSSGIKNAKADLWRRTHSAPVRRVDALVVDELRRRGRPKLRWEDRVKHDMKELLLSEDMTSDRNEWRTRIRVSACLFGLVLCGLGFAMFFLLVLFLGLVVFASFPVVLLVIRVGVWSRSICRLVLALPAPVVVDRHQQRDPNRDTRRATDKYRFNKEVQTEVDKEQQRYIYKFNRREVRIKVDEEQIRQTTSDRSDRSSNVDTSMLDSSPDVNRNVKKEWEKVSSKSSSIESAVDPFDGLDEILGDYANTGKQITEDESNLKHMLVHVGISSKSDDFSFGKFKEVEVKADTELEEEESDTEGNDTSVETRRQLILVKNDNEMVRVRCEGTIPALVPYVAIDTNMDKNVFSQTKDGPVIRENNNSGKQNILGKDKTVEGKGWEVRTLNEDHTCIQSRAIKACTSRFLADHVIKSLLTNPDIPVRAVQDQMQKQFEVGVSKMKALKAKRIAYDIMTLANEGTVTHIKTDENGQFETLFICFGFAKIQRNKSGSSGNGWQQPNYTNCCGCHSRPKGVKKLELASFKKWSRAYCPANRYNYVTSNSVESVNSLSWIVQKLPLTRLIEYFRDLLQRWYYAPADELTPWAAVKVKYKMLNSANWKVNDIDSMRMYQVIENQATQKCRSYNKRVTHELLTSEAPLDEERLRNGRIYQDWIDVVQPEPKASRRQRSTNYSCPLQMDIEVKSSIKPPNRVLVTKPHNKIPYELLIGSTPNLRFMKPFRCPVTILNTLDHLGKFEGKADEGFLVGYSVNSKAFRVFNSRTRRVEENLHIRFLENKLNVAGRGPEWLFDIDSLKNSMNYEPVTAGNQTNNDACIEKNANAVKSGQEKASDHDYILLSFMSPNTQSLDDKDTDEVPDNGDEGLRKESGVDDQEKTDSGSKDVNTTEPNTGIFDDAYDDRDVGAEAGTNNLDISTVSKRTSHKDYQNCLFACFISQQEPKKVLQALADPSWIEAMQEELLQFKLPKVWNLVDLPYVKRAIDTKRVFRNKKEDRGIVIRNKARLVAQGHTQEESIDYDEIMHKRFQMSSIRELTFFLGLQVKQKDDGIFISQDKYVAGILKKFNFTTVKTTSTPMEPNKTLIKDAEAEDVPSYTKDFTSSCCEENLQILKSLERKSTTGGCQFLGKRLILWQCKKQTIVENSTSKAEYVDAASCYGHVLWIQNQMLDYGLNLMNIKIYIDNEIDGKKIILNEASIKRDLRLDDAEGTACLLNDDIFARLARMGMVKNLEAGVKFYMFPRFVQVFINNHLGEMSHQKGIFVNPSLTKKVFANMKRVGAGFSGVITPLYASMMRKHTPRRKQREATKVTHTEPQVEEYILTPSHDLLPSGEDRLQLSELMEICTKLSDRVLSLEQTKTTQAAEIKKLKKRVKKLEGKKKENSWFKKEDASKQRRITEIDVAEDLFLIDETAHDQGRINDQDMFGVHNLDGDEVFMDVTTGENVEQGVIVSESVKGIAVATTPQITKDERTLAQTLMEIKAFKPKTKGVTIQEPSEFRTTSPSQPPQAKDKGKGIMVEPEKPLKKKDQIALDEEATIDADRQLAKQIQAQEKEQLSIKKRYKLLAELIESRRKYFAAKRDEEIMNKPPTKGQHKSLMYTYMKNIEGFKQKDFKRKNFDDIKKMFDKVYKRVNTFVDISTENIEESLKKLKKKEGKKSYFKIIRADGNSQNYLTFRTMFKNFNREDLEVLRSLVKERFEKTKPVDDMENLLFQTLMIMFEHAIEDNIWKYQHGVVKVHNWKLYDSCGVYCVTTKNMVYYLLVEKMYPLTNNILHQLWKDVRLQVDYEVKMAYDILKLIRRQINEGYKPE</sequence>
<accession>A0A699GQA3</accession>
<feature type="compositionally biased region" description="Acidic residues" evidence="1">
    <location>
        <begin position="967"/>
        <end position="977"/>
    </location>
</feature>
<feature type="region of interest" description="Disordered" evidence="1">
    <location>
        <begin position="960"/>
        <end position="1013"/>
    </location>
</feature>
<dbReference type="Pfam" id="PF07727">
    <property type="entry name" value="RVT_2"/>
    <property type="match status" value="2"/>
</dbReference>
<gene>
    <name evidence="4" type="ORF">Tci_143773</name>
</gene>
<dbReference type="CDD" id="cd09272">
    <property type="entry name" value="RNase_HI_RT_Ty1"/>
    <property type="match status" value="1"/>
</dbReference>
<feature type="compositionally biased region" description="Basic and acidic residues" evidence="1">
    <location>
        <begin position="333"/>
        <end position="343"/>
    </location>
</feature>
<feature type="region of interest" description="Disordered" evidence="1">
    <location>
        <begin position="305"/>
        <end position="347"/>
    </location>
</feature>
<dbReference type="Pfam" id="PF25597">
    <property type="entry name" value="SH3_retrovirus"/>
    <property type="match status" value="1"/>
</dbReference>
<proteinExistence type="predicted"/>
<feature type="compositionally biased region" description="Basic and acidic residues" evidence="1">
    <location>
        <begin position="305"/>
        <end position="318"/>
    </location>
</feature>
<feature type="compositionally biased region" description="Basic and acidic residues" evidence="1">
    <location>
        <begin position="978"/>
        <end position="996"/>
    </location>
</feature>
<keyword evidence="2" id="KW-1133">Transmembrane helix</keyword>
<dbReference type="EMBL" id="BKCJ010032043">
    <property type="protein sequence ID" value="GEV71796.1"/>
    <property type="molecule type" value="Genomic_DNA"/>
</dbReference>
<evidence type="ECO:0000259" key="3">
    <source>
        <dbReference type="PROSITE" id="PS50878"/>
    </source>
</evidence>
<evidence type="ECO:0000256" key="1">
    <source>
        <dbReference type="SAM" id="MobiDB-lite"/>
    </source>
</evidence>
<dbReference type="PANTHER" id="PTHR31973">
    <property type="entry name" value="POLYPROTEIN, PUTATIVE-RELATED"/>
    <property type="match status" value="1"/>
</dbReference>
<keyword evidence="2" id="KW-0812">Transmembrane</keyword>
<feature type="domain" description="Reverse transcriptase" evidence="3">
    <location>
        <begin position="1"/>
        <end position="109"/>
    </location>
</feature>
<reference evidence="4" key="1">
    <citation type="journal article" date="2019" name="Sci. Rep.">
        <title>Draft genome of Tanacetum cinerariifolium, the natural source of mosquito coil.</title>
        <authorList>
            <person name="Yamashiro T."/>
            <person name="Shiraishi A."/>
            <person name="Satake H."/>
            <person name="Nakayama K."/>
        </authorList>
    </citation>
    <scope>NUCLEOTIDE SEQUENCE</scope>
</reference>
<feature type="transmembrane region" description="Helical" evidence="2">
    <location>
        <begin position="195"/>
        <end position="228"/>
    </location>
</feature>
<evidence type="ECO:0000256" key="2">
    <source>
        <dbReference type="SAM" id="Phobius"/>
    </source>
</evidence>
<dbReference type="InterPro" id="IPR000477">
    <property type="entry name" value="RT_dom"/>
</dbReference>
<dbReference type="PANTHER" id="PTHR31973:SF190">
    <property type="entry name" value="MULE TRANSPOSASE DOMAIN-CONTAINING PROTEIN"/>
    <property type="match status" value="1"/>
</dbReference>
<feature type="compositionally biased region" description="Basic and acidic residues" evidence="1">
    <location>
        <begin position="1620"/>
        <end position="1635"/>
    </location>
</feature>
<comment type="caution">
    <text evidence="4">The sequence shown here is derived from an EMBL/GenBank/DDBJ whole genome shotgun (WGS) entry which is preliminary data.</text>
</comment>
<name>A0A699GQA3_TANCI</name>
<dbReference type="PROSITE" id="PS50878">
    <property type="entry name" value="RT_POL"/>
    <property type="match status" value="1"/>
</dbReference>